<name>A0A0G0UUR0_9BACT</name>
<dbReference type="Pfam" id="PF13450">
    <property type="entry name" value="NAD_binding_8"/>
    <property type="match status" value="1"/>
</dbReference>
<proteinExistence type="predicted"/>
<dbReference type="Gene3D" id="3.50.50.60">
    <property type="entry name" value="FAD/NAD(P)-binding domain"/>
    <property type="match status" value="1"/>
</dbReference>
<dbReference type="GO" id="GO:0008767">
    <property type="term" value="F:UDP-galactopyranose mutase activity"/>
    <property type="evidence" value="ECO:0007669"/>
    <property type="project" value="TreeGrafter"/>
</dbReference>
<reference evidence="1 2" key="1">
    <citation type="journal article" date="2015" name="Nature">
        <title>rRNA introns, odd ribosomes, and small enigmatic genomes across a large radiation of phyla.</title>
        <authorList>
            <person name="Brown C.T."/>
            <person name="Hug L.A."/>
            <person name="Thomas B.C."/>
            <person name="Sharon I."/>
            <person name="Castelle C.J."/>
            <person name="Singh A."/>
            <person name="Wilkins M.J."/>
            <person name="Williams K.H."/>
            <person name="Banfield J.F."/>
        </authorList>
    </citation>
    <scope>NUCLEOTIDE SEQUENCE [LARGE SCALE GENOMIC DNA]</scope>
</reference>
<dbReference type="InterPro" id="IPR036188">
    <property type="entry name" value="FAD/NAD-bd_sf"/>
</dbReference>
<protein>
    <recommendedName>
        <fullName evidence="3">Amine oxidase</fullName>
    </recommendedName>
</protein>
<dbReference type="Proteomes" id="UP000034676">
    <property type="component" value="Unassembled WGS sequence"/>
</dbReference>
<evidence type="ECO:0008006" key="3">
    <source>
        <dbReference type="Google" id="ProtNLM"/>
    </source>
</evidence>
<sequence length="187" mass="21700">MKFGIIGAGPSGLTMALFLKESYQVLEKESHPGGHASSFQEKGFTFDYGPHIMFSKNKRILDFMIASLGNNVHQSKRNNKISFKGRLVKYPFENDLHSLPLGDTFECLQSFVFNPYKKRYAKPKDMRQWFLYHFGKGMCEKYLFPYNEKVWNIPVEDLSMQWSWRIPNPPPEDIIKSAIGIETEGYV</sequence>
<dbReference type="GO" id="GO:0050660">
    <property type="term" value="F:flavin adenine dinucleotide binding"/>
    <property type="evidence" value="ECO:0007669"/>
    <property type="project" value="TreeGrafter"/>
</dbReference>
<evidence type="ECO:0000313" key="2">
    <source>
        <dbReference type="Proteomes" id="UP000034676"/>
    </source>
</evidence>
<comment type="caution">
    <text evidence="1">The sequence shown here is derived from an EMBL/GenBank/DDBJ whole genome shotgun (WGS) entry which is preliminary data.</text>
</comment>
<gene>
    <name evidence="1" type="ORF">UU42_C0017G0011</name>
</gene>
<organism evidence="1 2">
    <name type="scientific">Candidatus Woesebacteria bacterium GW2011_GWA1_41_13b</name>
    <dbReference type="NCBI Taxonomy" id="1618555"/>
    <lineage>
        <taxon>Bacteria</taxon>
        <taxon>Candidatus Woeseibacteriota</taxon>
    </lineage>
</organism>
<accession>A0A0G0UUR0</accession>
<dbReference type="EMBL" id="LCAO01000017">
    <property type="protein sequence ID" value="KKR91256.1"/>
    <property type="molecule type" value="Genomic_DNA"/>
</dbReference>
<dbReference type="AlphaFoldDB" id="A0A0G0UUR0"/>
<dbReference type="PANTHER" id="PTHR21197:SF0">
    <property type="entry name" value="UDP-GALACTOPYRANOSE MUTASE"/>
    <property type="match status" value="1"/>
</dbReference>
<evidence type="ECO:0000313" key="1">
    <source>
        <dbReference type="EMBL" id="KKR91256.1"/>
    </source>
</evidence>
<dbReference type="PANTHER" id="PTHR21197">
    <property type="entry name" value="UDP-GALACTOPYRANOSE MUTASE"/>
    <property type="match status" value="1"/>
</dbReference>
<feature type="non-terminal residue" evidence="1">
    <location>
        <position position="187"/>
    </location>
</feature>
<dbReference type="SUPFAM" id="SSF51971">
    <property type="entry name" value="Nucleotide-binding domain"/>
    <property type="match status" value="1"/>
</dbReference>
<dbReference type="GO" id="GO:0005829">
    <property type="term" value="C:cytosol"/>
    <property type="evidence" value="ECO:0007669"/>
    <property type="project" value="TreeGrafter"/>
</dbReference>